<accession>A0ABR7QHN5</accession>
<dbReference type="EMBL" id="JACLHY010000001">
    <property type="protein sequence ID" value="MBC8766644.1"/>
    <property type="molecule type" value="Genomic_DNA"/>
</dbReference>
<dbReference type="Proteomes" id="UP000618952">
    <property type="component" value="Unassembled WGS sequence"/>
</dbReference>
<gene>
    <name evidence="1" type="ORF">H4O18_01435</name>
</gene>
<keyword evidence="2" id="KW-1185">Reference proteome</keyword>
<sequence>MKKICIILVLIFGFSINSQVKHLENDGGIHMPEDSENTSAFQIGEWLKFRIHYGFLNASYATLQVKSHNLDGVPVYHVVGNGKTTGFASIFFKVDDTYESYFDKKDGRPYKFIRKIDEGGYTKDIEVNFDHNKDIAVLNDKKKDKKFNFTIQEGIQDLVSAFYFLRNNYKVEELVEGESIELNLLYDDDGVFKFKLKYLGTEVLRTKYGKVECLRFRPYVQSGRVFKEQESLSLWVSNDNNRIPIRIQADLSVGSIKADLDGYNGLKHQFKIIMD</sequence>
<dbReference type="Pfam" id="PF11306">
    <property type="entry name" value="DUF3108"/>
    <property type="match status" value="1"/>
</dbReference>
<reference evidence="1 2" key="1">
    <citation type="submission" date="2020-08" db="EMBL/GenBank/DDBJ databases">
        <title>Arenibacter gaetbuli sp. nov., isolated from a sand dune.</title>
        <authorList>
            <person name="Park S."/>
            <person name="Yoon J.-H."/>
        </authorList>
    </citation>
    <scope>NUCLEOTIDE SEQUENCE [LARGE SCALE GENOMIC DNA]</scope>
    <source>
        <strain evidence="1 2">BSSL-BM3</strain>
    </source>
</reference>
<evidence type="ECO:0000313" key="1">
    <source>
        <dbReference type="EMBL" id="MBC8766644.1"/>
    </source>
</evidence>
<dbReference type="InterPro" id="IPR021457">
    <property type="entry name" value="DUF3108"/>
</dbReference>
<evidence type="ECO:0000313" key="2">
    <source>
        <dbReference type="Proteomes" id="UP000618952"/>
    </source>
</evidence>
<comment type="caution">
    <text evidence="1">The sequence shown here is derived from an EMBL/GenBank/DDBJ whole genome shotgun (WGS) entry which is preliminary data.</text>
</comment>
<proteinExistence type="predicted"/>
<name>A0ABR7QHN5_9FLAO</name>
<organism evidence="1 2">
    <name type="scientific">Arenibacter arenosicollis</name>
    <dbReference type="NCBI Taxonomy" id="2762274"/>
    <lineage>
        <taxon>Bacteria</taxon>
        <taxon>Pseudomonadati</taxon>
        <taxon>Bacteroidota</taxon>
        <taxon>Flavobacteriia</taxon>
        <taxon>Flavobacteriales</taxon>
        <taxon>Flavobacteriaceae</taxon>
        <taxon>Arenibacter</taxon>
    </lineage>
</organism>
<protein>
    <submittedName>
        <fullName evidence="1">DUF3108 domain-containing protein</fullName>
    </submittedName>
</protein>
<dbReference type="RefSeq" id="WP_187581319.1">
    <property type="nucleotide sequence ID" value="NZ_JACLHY010000001.1"/>
</dbReference>